<feature type="transmembrane region" description="Helical" evidence="6">
    <location>
        <begin position="22"/>
        <end position="44"/>
    </location>
</feature>
<evidence type="ECO:0000256" key="2">
    <source>
        <dbReference type="ARBA" id="ARBA00009773"/>
    </source>
</evidence>
<comment type="caution">
    <text evidence="7">The sequence shown here is derived from an EMBL/GenBank/DDBJ whole genome shotgun (WGS) entry which is preliminary data.</text>
</comment>
<gene>
    <name evidence="7" type="ORF">LNAT_P1347</name>
</gene>
<comment type="subcellular location">
    <subcellularLocation>
        <location evidence="1">Membrane</location>
        <topology evidence="1">Multi-pass membrane protein</topology>
    </subcellularLocation>
</comment>
<dbReference type="OrthoDB" id="5348369at2"/>
<name>A0A292YG57_9BACT</name>
<dbReference type="InterPro" id="IPR002549">
    <property type="entry name" value="AI-2E-like"/>
</dbReference>
<dbReference type="AlphaFoldDB" id="A0A292YG57"/>
<keyword evidence="8" id="KW-1185">Reference proteome</keyword>
<dbReference type="RefSeq" id="WP_096259712.1">
    <property type="nucleotide sequence ID" value="NZ_BDME01000002.1"/>
</dbReference>
<feature type="transmembrane region" description="Helical" evidence="6">
    <location>
        <begin position="186"/>
        <end position="210"/>
    </location>
</feature>
<evidence type="ECO:0000256" key="3">
    <source>
        <dbReference type="ARBA" id="ARBA00022692"/>
    </source>
</evidence>
<feature type="transmembrane region" description="Helical" evidence="6">
    <location>
        <begin position="51"/>
        <end position="74"/>
    </location>
</feature>
<sequence length="333" mass="37342">MKVLGILTLIIGYFVYLTYKPYLLDIAIASLMAIAFGKVIYFLSLKIKNKYLLSSIVTIIFAFLIFGPILYFVFKAGAIISKVDVNEIKIILSKSQDLISYLPSFIQSEVKNYINPEHITEIYNAIMPIVGTLTAKSAVFFKDAFLIVVFFFFAVLYGKEILLFLQKVIPLENEKLEKIFFGTSEVMSVVFYSTVLTALLEGVLFGFIVSMYGLNFIFFTVMYAFASLIPIIGGILMWGPVSLYLYANGNTQGAIVVALYSIIMISIIADTFIKPVIIDRVKKLFKGEFEVNSLLIFFSIVAGLSSFGLWGIIIGPAVTAMFLSVIRFYEKIE</sequence>
<proteinExistence type="inferred from homology"/>
<feature type="transmembrane region" description="Helical" evidence="6">
    <location>
        <begin position="253"/>
        <end position="273"/>
    </location>
</feature>
<dbReference type="PANTHER" id="PTHR21716">
    <property type="entry name" value="TRANSMEMBRANE PROTEIN"/>
    <property type="match status" value="1"/>
</dbReference>
<dbReference type="Pfam" id="PF01594">
    <property type="entry name" value="AI-2E_transport"/>
    <property type="match status" value="1"/>
</dbReference>
<accession>A0A292YG57</accession>
<keyword evidence="4 6" id="KW-1133">Transmembrane helix</keyword>
<dbReference type="Proteomes" id="UP000217944">
    <property type="component" value="Unassembled WGS sequence"/>
</dbReference>
<reference evidence="7 8" key="1">
    <citation type="journal article" date="2017" name="Syst. Appl. Microbiol.">
        <title>Lebetimonas natsushimae sp. nov., a novel strictly anaerobic, moderately thermophilic chemoautotroph isolated from a deep-sea hydrothermal vent polychaete nest in the Mid-Okinawa Trough.</title>
        <authorList>
            <person name="Nagata R."/>
            <person name="Takaki Y."/>
            <person name="Tame A."/>
            <person name="Nunoura T."/>
            <person name="Muto H."/>
            <person name="Mino S."/>
            <person name="Sawayama S."/>
            <person name="Takai K."/>
            <person name="Nakagawa S."/>
        </authorList>
    </citation>
    <scope>NUCLEOTIDE SEQUENCE [LARGE SCALE GENOMIC DNA]</scope>
    <source>
        <strain evidence="7 8">HS1857</strain>
    </source>
</reference>
<organism evidence="7 8">
    <name type="scientific">Lebetimonas natsushimae</name>
    <dbReference type="NCBI Taxonomy" id="1936991"/>
    <lineage>
        <taxon>Bacteria</taxon>
        <taxon>Pseudomonadati</taxon>
        <taxon>Campylobacterota</taxon>
        <taxon>Epsilonproteobacteria</taxon>
        <taxon>Nautiliales</taxon>
        <taxon>Nautiliaceae</taxon>
        <taxon>Lebetimonas</taxon>
    </lineage>
</organism>
<comment type="similarity">
    <text evidence="2">Belongs to the autoinducer-2 exporter (AI-2E) (TC 2.A.86) family.</text>
</comment>
<protein>
    <recommendedName>
        <fullName evidence="9">AI-2E family transporter</fullName>
    </recommendedName>
</protein>
<evidence type="ECO:0008006" key="9">
    <source>
        <dbReference type="Google" id="ProtNLM"/>
    </source>
</evidence>
<evidence type="ECO:0000313" key="7">
    <source>
        <dbReference type="EMBL" id="GAX88049.1"/>
    </source>
</evidence>
<keyword evidence="5 6" id="KW-0472">Membrane</keyword>
<evidence type="ECO:0000256" key="5">
    <source>
        <dbReference type="ARBA" id="ARBA00023136"/>
    </source>
</evidence>
<evidence type="ECO:0000256" key="6">
    <source>
        <dbReference type="SAM" id="Phobius"/>
    </source>
</evidence>
<evidence type="ECO:0000256" key="1">
    <source>
        <dbReference type="ARBA" id="ARBA00004141"/>
    </source>
</evidence>
<evidence type="ECO:0000313" key="8">
    <source>
        <dbReference type="Proteomes" id="UP000217944"/>
    </source>
</evidence>
<feature type="transmembrane region" description="Helical" evidence="6">
    <location>
        <begin position="216"/>
        <end position="241"/>
    </location>
</feature>
<feature type="transmembrane region" description="Helical" evidence="6">
    <location>
        <begin position="293"/>
        <end position="326"/>
    </location>
</feature>
<keyword evidence="3 6" id="KW-0812">Transmembrane</keyword>
<evidence type="ECO:0000256" key="4">
    <source>
        <dbReference type="ARBA" id="ARBA00022989"/>
    </source>
</evidence>
<dbReference type="PANTHER" id="PTHR21716:SF4">
    <property type="entry name" value="TRANSMEMBRANE PROTEIN 245"/>
    <property type="match status" value="1"/>
</dbReference>
<dbReference type="EMBL" id="BDME01000002">
    <property type="protein sequence ID" value="GAX88049.1"/>
    <property type="molecule type" value="Genomic_DNA"/>
</dbReference>
<feature type="transmembrane region" description="Helical" evidence="6">
    <location>
        <begin position="144"/>
        <end position="165"/>
    </location>
</feature>
<dbReference type="GO" id="GO:0016020">
    <property type="term" value="C:membrane"/>
    <property type="evidence" value="ECO:0007669"/>
    <property type="project" value="UniProtKB-SubCell"/>
</dbReference>